<dbReference type="InterPro" id="IPR011330">
    <property type="entry name" value="Glyco_hydro/deAcase_b/a-brl"/>
</dbReference>
<keyword evidence="1" id="KW-0067">ATP-binding</keyword>
<dbReference type="PANTHER" id="PTHR30292">
    <property type="entry name" value="UNCHARACTERIZED PROTEIN YBGL-RELATED"/>
    <property type="match status" value="1"/>
</dbReference>
<dbReference type="AlphaFoldDB" id="A0A087BND0"/>
<proteinExistence type="inferred from homology"/>
<dbReference type="CDD" id="cd10787">
    <property type="entry name" value="LamB_YcsF_like"/>
    <property type="match status" value="1"/>
</dbReference>
<evidence type="ECO:0000313" key="3">
    <source>
        <dbReference type="Proteomes" id="UP000029014"/>
    </source>
</evidence>
<dbReference type="Proteomes" id="UP000029014">
    <property type="component" value="Unassembled WGS sequence"/>
</dbReference>
<keyword evidence="3" id="KW-1185">Reference proteome</keyword>
<organism evidence="2 3">
    <name type="scientific">Bifidobacterium minimum</name>
    <dbReference type="NCBI Taxonomy" id="1693"/>
    <lineage>
        <taxon>Bacteria</taxon>
        <taxon>Bacillati</taxon>
        <taxon>Actinomycetota</taxon>
        <taxon>Actinomycetes</taxon>
        <taxon>Bifidobacteriales</taxon>
        <taxon>Bifidobacteriaceae</taxon>
        <taxon>Bifidobacterium</taxon>
    </lineage>
</organism>
<gene>
    <name evidence="1" type="primary">pxpA</name>
    <name evidence="2" type="ORF">BMIN_0426</name>
</gene>
<dbReference type="HAMAP" id="MF_00691">
    <property type="entry name" value="PxpA"/>
    <property type="match status" value="1"/>
</dbReference>
<dbReference type="GO" id="GO:0005975">
    <property type="term" value="P:carbohydrate metabolic process"/>
    <property type="evidence" value="ECO:0007669"/>
    <property type="project" value="InterPro"/>
</dbReference>
<comment type="subunit">
    <text evidence="1">Forms a complex composed of PxpA, PxpB and PxpC.</text>
</comment>
<comment type="function">
    <text evidence="1">Catalyzes the cleavage of 5-oxoproline to form L-glutamate coupled to the hydrolysis of ATP to ADP and inorganic phosphate.</text>
</comment>
<dbReference type="GO" id="GO:0005524">
    <property type="term" value="F:ATP binding"/>
    <property type="evidence" value="ECO:0007669"/>
    <property type="project" value="UniProtKB-UniRule"/>
</dbReference>
<protein>
    <recommendedName>
        <fullName evidence="1">5-oxoprolinase subunit A</fullName>
        <shortName evidence="1">5-OPase subunit A</shortName>
        <ecNumber evidence="1">3.5.2.9</ecNumber>
    </recommendedName>
    <alternativeName>
        <fullName evidence="1">5-oxoprolinase (ATP-hydrolyzing) subunit A</fullName>
    </alternativeName>
</protein>
<dbReference type="EMBL" id="JGZD01000009">
    <property type="protein sequence ID" value="KFI72530.1"/>
    <property type="molecule type" value="Genomic_DNA"/>
</dbReference>
<dbReference type="PANTHER" id="PTHR30292:SF0">
    <property type="entry name" value="5-OXOPROLINASE SUBUNIT A"/>
    <property type="match status" value="1"/>
</dbReference>
<dbReference type="Gene3D" id="3.20.20.370">
    <property type="entry name" value="Glycoside hydrolase/deacetylase"/>
    <property type="match status" value="1"/>
</dbReference>
<dbReference type="EC" id="3.5.2.9" evidence="1"/>
<reference evidence="2 3" key="1">
    <citation type="submission" date="2014-03" db="EMBL/GenBank/DDBJ databases">
        <title>Genomics of Bifidobacteria.</title>
        <authorList>
            <person name="Ventura M."/>
            <person name="Milani C."/>
            <person name="Lugli G.A."/>
        </authorList>
    </citation>
    <scope>NUCLEOTIDE SEQUENCE [LARGE SCALE GENOMIC DNA]</scope>
    <source>
        <strain evidence="2 3">LMG 11592</strain>
    </source>
</reference>
<keyword evidence="1" id="KW-0547">Nucleotide-binding</keyword>
<keyword evidence="1" id="KW-0378">Hydrolase</keyword>
<evidence type="ECO:0000313" key="2">
    <source>
        <dbReference type="EMBL" id="KFI72530.1"/>
    </source>
</evidence>
<dbReference type="eggNOG" id="COG1540">
    <property type="taxonomic scope" value="Bacteria"/>
</dbReference>
<name>A0A087BND0_9BIFI</name>
<accession>A0A087BND0</accession>
<comment type="catalytic activity">
    <reaction evidence="1">
        <text>5-oxo-L-proline + ATP + 2 H2O = L-glutamate + ADP + phosphate + H(+)</text>
        <dbReference type="Rhea" id="RHEA:10348"/>
        <dbReference type="ChEBI" id="CHEBI:15377"/>
        <dbReference type="ChEBI" id="CHEBI:15378"/>
        <dbReference type="ChEBI" id="CHEBI:29985"/>
        <dbReference type="ChEBI" id="CHEBI:30616"/>
        <dbReference type="ChEBI" id="CHEBI:43474"/>
        <dbReference type="ChEBI" id="CHEBI:58402"/>
        <dbReference type="ChEBI" id="CHEBI:456216"/>
        <dbReference type="EC" id="3.5.2.9"/>
    </reaction>
</comment>
<dbReference type="InterPro" id="IPR005501">
    <property type="entry name" value="LamB/YcsF/PxpA-like"/>
</dbReference>
<dbReference type="Pfam" id="PF03746">
    <property type="entry name" value="LamB_YcsF"/>
    <property type="match status" value="1"/>
</dbReference>
<comment type="similarity">
    <text evidence="1">Belongs to the LamB/PxpA family.</text>
</comment>
<sequence>MTENAGKRGGSERGDARMRVDLNSDMGEGFGRWPLGDDGALLSIVSSANIACGFHAGDPSVMLSTLTMAARRGVSVGAHVSYRDLAGFGRRFMDVASDDLTADVAYQLSAIRGMARIAGTSVGYVKPHGALYNRIAADPVQAEAVVNALVRVDPGMALVTLPGSVVGDIAAKAGIRVIREAFADRAYTPQGALVSRRVPGAVITDVDQVAARVSRMVREGVVTADDGGDISIQADSVCVHGDSPGAVAMARAIRDRLVADGIDIVPFVDVASGGDRV</sequence>
<dbReference type="NCBIfam" id="NF003816">
    <property type="entry name" value="PRK05406.1-5"/>
    <property type="match status" value="1"/>
</dbReference>
<dbReference type="SUPFAM" id="SSF88713">
    <property type="entry name" value="Glycoside hydrolase/deacetylase"/>
    <property type="match status" value="1"/>
</dbReference>
<comment type="caution">
    <text evidence="2">The sequence shown here is derived from an EMBL/GenBank/DDBJ whole genome shotgun (WGS) entry which is preliminary data.</text>
</comment>
<dbReference type="STRING" id="1693.BMIN_0426"/>
<dbReference type="NCBIfam" id="NF003814">
    <property type="entry name" value="PRK05406.1-3"/>
    <property type="match status" value="1"/>
</dbReference>
<dbReference type="GO" id="GO:0017168">
    <property type="term" value="F:5-oxoprolinase (ATP-hydrolyzing) activity"/>
    <property type="evidence" value="ECO:0007669"/>
    <property type="project" value="UniProtKB-UniRule"/>
</dbReference>
<evidence type="ECO:0000256" key="1">
    <source>
        <dbReference type="HAMAP-Rule" id="MF_00691"/>
    </source>
</evidence>